<keyword evidence="3" id="KW-1185">Reference proteome</keyword>
<proteinExistence type="predicted"/>
<dbReference type="Proteomes" id="UP000016934">
    <property type="component" value="Unassembled WGS sequence"/>
</dbReference>
<protein>
    <recommendedName>
        <fullName evidence="1">JmjC domain-containing protein</fullName>
    </recommendedName>
</protein>
<name>M2SH62_COCSN</name>
<dbReference type="KEGG" id="bsc:COCSADRAFT_163164"/>
<dbReference type="eggNOG" id="KOG2132">
    <property type="taxonomic scope" value="Eukaryota"/>
</dbReference>
<evidence type="ECO:0000259" key="1">
    <source>
        <dbReference type="PROSITE" id="PS51184"/>
    </source>
</evidence>
<dbReference type="OrthoDB" id="263283at2759"/>
<dbReference type="Pfam" id="PF13621">
    <property type="entry name" value="Cupin_8"/>
    <property type="match status" value="1"/>
</dbReference>
<dbReference type="PANTHER" id="PTHR12461:SF105">
    <property type="entry name" value="HYPOXIA-INDUCIBLE FACTOR 1-ALPHA INHIBITOR"/>
    <property type="match status" value="1"/>
</dbReference>
<dbReference type="PANTHER" id="PTHR12461">
    <property type="entry name" value="HYPOXIA-INDUCIBLE FACTOR 1 ALPHA INHIBITOR-RELATED"/>
    <property type="match status" value="1"/>
</dbReference>
<reference evidence="2 3" key="1">
    <citation type="journal article" date="2012" name="PLoS Pathog.">
        <title>Diverse lifestyles and strategies of plant pathogenesis encoded in the genomes of eighteen Dothideomycetes fungi.</title>
        <authorList>
            <person name="Ohm R.A."/>
            <person name="Feau N."/>
            <person name="Henrissat B."/>
            <person name="Schoch C.L."/>
            <person name="Horwitz B.A."/>
            <person name="Barry K.W."/>
            <person name="Condon B.J."/>
            <person name="Copeland A.C."/>
            <person name="Dhillon B."/>
            <person name="Glaser F."/>
            <person name="Hesse C.N."/>
            <person name="Kosti I."/>
            <person name="LaButti K."/>
            <person name="Lindquist E.A."/>
            <person name="Lucas S."/>
            <person name="Salamov A.A."/>
            <person name="Bradshaw R.E."/>
            <person name="Ciuffetti L."/>
            <person name="Hamelin R.C."/>
            <person name="Kema G.H.J."/>
            <person name="Lawrence C."/>
            <person name="Scott J.A."/>
            <person name="Spatafora J.W."/>
            <person name="Turgeon B.G."/>
            <person name="de Wit P.J.G.M."/>
            <person name="Zhong S."/>
            <person name="Goodwin S.B."/>
            <person name="Grigoriev I.V."/>
        </authorList>
    </citation>
    <scope>NUCLEOTIDE SEQUENCE [LARGE SCALE GENOMIC DNA]</scope>
    <source>
        <strain evidence="3">ND90Pr / ATCC 201652</strain>
    </source>
</reference>
<accession>M2SH62</accession>
<dbReference type="GeneID" id="19132223"/>
<dbReference type="EMBL" id="KB445648">
    <property type="protein sequence ID" value="EMD61750.1"/>
    <property type="molecule type" value="Genomic_DNA"/>
</dbReference>
<dbReference type="HOGENOM" id="CLU_054409_0_0_1"/>
<dbReference type="InterPro" id="IPR041667">
    <property type="entry name" value="Cupin_8"/>
</dbReference>
<dbReference type="PROSITE" id="PS51184">
    <property type="entry name" value="JMJC"/>
    <property type="match status" value="1"/>
</dbReference>
<dbReference type="OMA" id="WIGHPPT"/>
<gene>
    <name evidence="2" type="ORF">COCSADRAFT_163164</name>
</gene>
<dbReference type="InterPro" id="IPR003347">
    <property type="entry name" value="JmjC_dom"/>
</dbReference>
<dbReference type="RefSeq" id="XP_007703015.1">
    <property type="nucleotide sequence ID" value="XM_007704825.1"/>
</dbReference>
<feature type="domain" description="JmjC" evidence="1">
    <location>
        <begin position="133"/>
        <end position="295"/>
    </location>
</feature>
<evidence type="ECO:0000313" key="2">
    <source>
        <dbReference type="EMBL" id="EMD61750.1"/>
    </source>
</evidence>
<evidence type="ECO:0000313" key="3">
    <source>
        <dbReference type="Proteomes" id="UP000016934"/>
    </source>
</evidence>
<dbReference type="Gene3D" id="2.60.120.650">
    <property type="entry name" value="Cupin"/>
    <property type="match status" value="1"/>
</dbReference>
<dbReference type="AlphaFoldDB" id="M2SH62"/>
<reference evidence="3" key="2">
    <citation type="journal article" date="2013" name="PLoS Genet.">
        <title>Comparative genome structure, secondary metabolite, and effector coding capacity across Cochliobolus pathogens.</title>
        <authorList>
            <person name="Condon B.J."/>
            <person name="Leng Y."/>
            <person name="Wu D."/>
            <person name="Bushley K.E."/>
            <person name="Ohm R.A."/>
            <person name="Otillar R."/>
            <person name="Martin J."/>
            <person name="Schackwitz W."/>
            <person name="Grimwood J."/>
            <person name="MohdZainudin N."/>
            <person name="Xue C."/>
            <person name="Wang R."/>
            <person name="Manning V.A."/>
            <person name="Dhillon B."/>
            <person name="Tu Z.J."/>
            <person name="Steffenson B.J."/>
            <person name="Salamov A."/>
            <person name="Sun H."/>
            <person name="Lowry S."/>
            <person name="LaButti K."/>
            <person name="Han J."/>
            <person name="Copeland A."/>
            <person name="Lindquist E."/>
            <person name="Barry K."/>
            <person name="Schmutz J."/>
            <person name="Baker S.E."/>
            <person name="Ciuffetti L.M."/>
            <person name="Grigoriev I.V."/>
            <person name="Zhong S."/>
            <person name="Turgeon B.G."/>
        </authorList>
    </citation>
    <scope>NUCLEOTIDE SEQUENCE [LARGE SCALE GENOMIC DNA]</scope>
    <source>
        <strain evidence="3">ND90Pr / ATCC 201652</strain>
    </source>
</reference>
<dbReference type="SUPFAM" id="SSF51197">
    <property type="entry name" value="Clavaminate synthase-like"/>
    <property type="match status" value="1"/>
</dbReference>
<organism evidence="2 3">
    <name type="scientific">Cochliobolus sativus (strain ND90Pr / ATCC 201652)</name>
    <name type="common">Common root rot and spot blotch fungus</name>
    <name type="synonym">Bipolaris sorokiniana</name>
    <dbReference type="NCBI Taxonomy" id="665912"/>
    <lineage>
        <taxon>Eukaryota</taxon>
        <taxon>Fungi</taxon>
        <taxon>Dikarya</taxon>
        <taxon>Ascomycota</taxon>
        <taxon>Pezizomycotina</taxon>
        <taxon>Dothideomycetes</taxon>
        <taxon>Pleosporomycetidae</taxon>
        <taxon>Pleosporales</taxon>
        <taxon>Pleosporineae</taxon>
        <taxon>Pleosporaceae</taxon>
        <taxon>Bipolaris</taxon>
    </lineage>
</organism>
<sequence length="295" mass="33404">MFQLFRPLLFTKPFVRSYSSETKRFSAVETLEYADNTKKLSVPGFDANKPAVFRSAFSDFPAERKWFTSSNDHPSYPQELNLAYLEKHGNAIVPLEVTRPSVHNVQNETFDRIEAPFSLLLTHMGATEDQGVRLYLAQHSLEDLPAELNKDLPMPLTFLTCLKARGDIYASSLWMGRPPTRTPLHRDPNPNLFVQLAGKKKVRMMTPEVGRGVFERVRQQIRGADNDATMRGAEMMQGREMEGLETAVWGDNKDGVKGWETTLTAGDALYIPLGWWHAVRGVGKGANASVNWWFR</sequence>